<dbReference type="Proteomes" id="UP001500866">
    <property type="component" value="Unassembled WGS sequence"/>
</dbReference>
<organism evidence="1 2">
    <name type="scientific">Virgibacillus siamensis</name>
    <dbReference type="NCBI Taxonomy" id="480071"/>
    <lineage>
        <taxon>Bacteria</taxon>
        <taxon>Bacillati</taxon>
        <taxon>Bacillota</taxon>
        <taxon>Bacilli</taxon>
        <taxon>Bacillales</taxon>
        <taxon>Bacillaceae</taxon>
        <taxon>Virgibacillus</taxon>
    </lineage>
</organism>
<evidence type="ECO:0000313" key="2">
    <source>
        <dbReference type="Proteomes" id="UP001500866"/>
    </source>
</evidence>
<reference evidence="1 2" key="1">
    <citation type="journal article" date="2019" name="Int. J. Syst. Evol. Microbiol.">
        <title>The Global Catalogue of Microorganisms (GCM) 10K type strain sequencing project: providing services to taxonomists for standard genome sequencing and annotation.</title>
        <authorList>
            <consortium name="The Broad Institute Genomics Platform"/>
            <consortium name="The Broad Institute Genome Sequencing Center for Infectious Disease"/>
            <person name="Wu L."/>
            <person name="Ma J."/>
        </authorList>
    </citation>
    <scope>NUCLEOTIDE SEQUENCE [LARGE SCALE GENOMIC DNA]</scope>
    <source>
        <strain evidence="1 2">JCM 15395</strain>
    </source>
</reference>
<proteinExistence type="predicted"/>
<accession>A0ABN1GM84</accession>
<protein>
    <submittedName>
        <fullName evidence="1">Uncharacterized protein</fullName>
    </submittedName>
</protein>
<sequence length="172" mass="19989">MIKRWVLGSALLVLIFSFVMYANMGLPWEYLKAKENFNQHLSSYEIEMVLDELGYDFLHGGYHGKAHPKNNPDLQFYIGQNSRTNQIEDEYAYQRLRKRANREVKMILDKYLPNRILPEPEVEVVNVDTHALEINVETRNVVDGQTKAKIKQAIIEKGFKPEQLMFGSNDGI</sequence>
<keyword evidence="2" id="KW-1185">Reference proteome</keyword>
<dbReference type="EMBL" id="BAAADS010000025">
    <property type="protein sequence ID" value="GAA0614421.1"/>
    <property type="molecule type" value="Genomic_DNA"/>
</dbReference>
<evidence type="ECO:0000313" key="1">
    <source>
        <dbReference type="EMBL" id="GAA0614421.1"/>
    </source>
</evidence>
<name>A0ABN1GM84_9BACI</name>
<gene>
    <name evidence="1" type="ORF">GCM10009001_34630</name>
</gene>
<dbReference type="RefSeq" id="WP_343816043.1">
    <property type="nucleotide sequence ID" value="NZ_BAAADS010000025.1"/>
</dbReference>
<comment type="caution">
    <text evidence="1">The sequence shown here is derived from an EMBL/GenBank/DDBJ whole genome shotgun (WGS) entry which is preliminary data.</text>
</comment>